<dbReference type="Pfam" id="PF16457">
    <property type="entry name" value="PH_12"/>
    <property type="match status" value="1"/>
</dbReference>
<evidence type="ECO:0000256" key="2">
    <source>
        <dbReference type="ARBA" id="ARBA00022907"/>
    </source>
</evidence>
<comment type="function">
    <text evidence="4">Involved in cytoskeletal rearrangements required for phagocytosis of apoptotic cells and cell motility. Acts in association with DOCK1 and CRK. Was initially proposed to be required in complex with DOCK1 to activate Rac Rho small GTPases. May enhance the guanine nucleotide exchange factor (GEF) activity of DOCK1.</text>
</comment>
<reference evidence="6 7" key="1">
    <citation type="submission" date="2016-07" db="EMBL/GenBank/DDBJ databases">
        <title>Pervasive Adenine N6-methylation of Active Genes in Fungi.</title>
        <authorList>
            <consortium name="DOE Joint Genome Institute"/>
            <person name="Mondo S.J."/>
            <person name="Dannebaum R.O."/>
            <person name="Kuo R.C."/>
            <person name="Labutti K."/>
            <person name="Haridas S."/>
            <person name="Kuo A."/>
            <person name="Salamov A."/>
            <person name="Ahrendt S.R."/>
            <person name="Lipzen A."/>
            <person name="Sullivan W."/>
            <person name="Andreopoulos W.B."/>
            <person name="Clum A."/>
            <person name="Lindquist E."/>
            <person name="Daum C."/>
            <person name="Ramamoorthy G.K."/>
            <person name="Gryganskyi A."/>
            <person name="Culley D."/>
            <person name="Magnuson J.K."/>
            <person name="James T.Y."/>
            <person name="O'Malley M.A."/>
            <person name="Stajich J.E."/>
            <person name="Spatafora J.W."/>
            <person name="Visel A."/>
            <person name="Grigoriev I.V."/>
        </authorList>
    </citation>
    <scope>NUCLEOTIDE SEQUENCE [LARGE SCALE GENOMIC DNA]</scope>
    <source>
        <strain evidence="6 7">JEL800</strain>
    </source>
</reference>
<evidence type="ECO:0000256" key="4">
    <source>
        <dbReference type="ARBA" id="ARBA00024863"/>
    </source>
</evidence>
<dbReference type="InterPro" id="IPR024574">
    <property type="entry name" value="ELMO_ARM"/>
</dbReference>
<evidence type="ECO:0000259" key="5">
    <source>
        <dbReference type="PROSITE" id="PS51335"/>
    </source>
</evidence>
<evidence type="ECO:0000313" key="6">
    <source>
        <dbReference type="EMBL" id="ORY49129.1"/>
    </source>
</evidence>
<dbReference type="EMBL" id="MCGO01000010">
    <property type="protein sequence ID" value="ORY49129.1"/>
    <property type="molecule type" value="Genomic_DNA"/>
</dbReference>
<dbReference type="InterPro" id="IPR011989">
    <property type="entry name" value="ARM-like"/>
</dbReference>
<dbReference type="GO" id="GO:0017124">
    <property type="term" value="F:SH3 domain binding"/>
    <property type="evidence" value="ECO:0007669"/>
    <property type="project" value="UniProtKB-KW"/>
</dbReference>
<keyword evidence="3" id="KW-0729">SH3-binding</keyword>
<dbReference type="Proteomes" id="UP000193642">
    <property type="component" value="Unassembled WGS sequence"/>
</dbReference>
<evidence type="ECO:0000256" key="1">
    <source>
        <dbReference type="ARBA" id="ARBA00022703"/>
    </source>
</evidence>
<gene>
    <name evidence="6" type="ORF">BCR33DRAFT_714183</name>
</gene>
<dbReference type="InterPro" id="IPR006816">
    <property type="entry name" value="ELMO_dom"/>
</dbReference>
<dbReference type="Gene3D" id="2.30.29.30">
    <property type="entry name" value="Pleckstrin-homology domain (PH domain)/Phosphotyrosine-binding domain (PTB)"/>
    <property type="match status" value="1"/>
</dbReference>
<keyword evidence="2" id="KW-0581">Phagocytosis</keyword>
<dbReference type="InterPro" id="IPR001849">
    <property type="entry name" value="PH_domain"/>
</dbReference>
<dbReference type="GO" id="GO:0007015">
    <property type="term" value="P:actin filament organization"/>
    <property type="evidence" value="ECO:0007669"/>
    <property type="project" value="TreeGrafter"/>
</dbReference>
<evidence type="ECO:0000256" key="3">
    <source>
        <dbReference type="ARBA" id="ARBA00023036"/>
    </source>
</evidence>
<protein>
    <recommendedName>
        <fullName evidence="5">ELMO domain-containing protein</fullName>
    </recommendedName>
</protein>
<dbReference type="InterPro" id="IPR011993">
    <property type="entry name" value="PH-like_dom_sf"/>
</dbReference>
<dbReference type="OrthoDB" id="28413at2759"/>
<comment type="caution">
    <text evidence="6">The sequence shown here is derived from an EMBL/GenBank/DDBJ whole genome shotgun (WGS) entry which is preliminary data.</text>
</comment>
<dbReference type="InterPro" id="IPR016024">
    <property type="entry name" value="ARM-type_fold"/>
</dbReference>
<keyword evidence="7" id="KW-1185">Reference proteome</keyword>
<dbReference type="GO" id="GO:0048870">
    <property type="term" value="P:cell motility"/>
    <property type="evidence" value="ECO:0007669"/>
    <property type="project" value="TreeGrafter"/>
</dbReference>
<dbReference type="PANTHER" id="PTHR12771">
    <property type="entry name" value="ENGULFMENT AND CELL MOTILITY"/>
    <property type="match status" value="1"/>
</dbReference>
<dbReference type="STRING" id="329046.A0A1Y2CQ20"/>
<proteinExistence type="predicted"/>
<dbReference type="Pfam" id="PF04727">
    <property type="entry name" value="ELMO_CED12"/>
    <property type="match status" value="1"/>
</dbReference>
<dbReference type="Gene3D" id="1.25.10.10">
    <property type="entry name" value="Leucine-rich Repeat Variant"/>
    <property type="match status" value="1"/>
</dbReference>
<dbReference type="PROSITE" id="PS51335">
    <property type="entry name" value="ELMO"/>
    <property type="match status" value="1"/>
</dbReference>
<dbReference type="PANTHER" id="PTHR12771:SF56">
    <property type="entry name" value="CED-12"/>
    <property type="match status" value="1"/>
</dbReference>
<dbReference type="AlphaFoldDB" id="A0A1Y2CQ20"/>
<keyword evidence="1" id="KW-0053">Apoptosis</keyword>
<evidence type="ECO:0000313" key="7">
    <source>
        <dbReference type="Proteomes" id="UP000193642"/>
    </source>
</evidence>
<dbReference type="SUPFAM" id="SSF50729">
    <property type="entry name" value="PH domain-like"/>
    <property type="match status" value="1"/>
</dbReference>
<name>A0A1Y2CQ20_9FUNG</name>
<accession>A0A1Y2CQ20</accession>
<sequence length="777" mass="87025">MPNIKVTLESTGEQVELSINVARPLSLTINDIVQRFGATASAGKYSLRTKFGAVRDNAGLGAALRAGSPLVLVLSPSFLAEKLLSDMASPEDDVMKGALFNLQKCIKDPDFFDEFMSRNGIQKLQQIITLSKGNALSFAMTSLQNLLEHNNEPEVITVFTAGFVNNLLTIIQRESHINICRPATAVIIRLISPDPSTTVTAASTSKQTRLFIIIDSYISLQPAFFPTLLERLASTDLTMQITSLSLINALLHKSLETVRKSGVSNIFNALESLSLRATLITVVNQLNDDPDVEELRRLIVEFQRLLVKEWNRRKRMPVSVAAGSDHEQYLMEVWRTAGLEPDSSGAFKWRKLGFESDTPKKEFSRVGVLGLEMIRTFALSDPSYFATFVSDQSVKPVEKRCPFGRSSVEVLEVLCDHWEISTGYTTNTAIQPFLLEFEKVYTVALRLFFRLWLEMEAQSVGDDVNRVGATLRSHFKHCINNNATEFSSFEREMLSTTYSVMKERQLKEFNNDEVLLTKWPFRHLREKLYERNYEFIKQQRIGCLVNGAWFPVMSAKEKGRAKGVVRYYRLNPNRQSLHYGEFNQPRSAPPLSALPHKIEISNITDILTGLSSPLFKDRNNKRSNAIDFPSSLIFSITTSSHSDDPYSSPTTTAAATAAATNNTSLADFACANTTQYSEWVDGFNMLLDKNIGTKETAKLILELTDHEMKLSLLNITGNGLEIPLGAAPELPEYPSMDFYYNEGGSLEEGISGLKTIVAELSQLRVKELLDVYESDED</sequence>
<dbReference type="SUPFAM" id="SSF48371">
    <property type="entry name" value="ARM repeat"/>
    <property type="match status" value="1"/>
</dbReference>
<dbReference type="GO" id="GO:0005886">
    <property type="term" value="C:plasma membrane"/>
    <property type="evidence" value="ECO:0007669"/>
    <property type="project" value="TreeGrafter"/>
</dbReference>
<dbReference type="GO" id="GO:0006915">
    <property type="term" value="P:apoptotic process"/>
    <property type="evidence" value="ECO:0007669"/>
    <property type="project" value="UniProtKB-KW"/>
</dbReference>
<organism evidence="6 7">
    <name type="scientific">Rhizoclosmatium globosum</name>
    <dbReference type="NCBI Taxonomy" id="329046"/>
    <lineage>
        <taxon>Eukaryota</taxon>
        <taxon>Fungi</taxon>
        <taxon>Fungi incertae sedis</taxon>
        <taxon>Chytridiomycota</taxon>
        <taxon>Chytridiomycota incertae sedis</taxon>
        <taxon>Chytridiomycetes</taxon>
        <taxon>Chytridiales</taxon>
        <taxon>Chytriomycetaceae</taxon>
        <taxon>Rhizoclosmatium</taxon>
    </lineage>
</organism>
<dbReference type="Pfam" id="PF11841">
    <property type="entry name" value="ELMO_ARM"/>
    <property type="match status" value="1"/>
</dbReference>
<dbReference type="InterPro" id="IPR050868">
    <property type="entry name" value="ELMO_domain-containing"/>
</dbReference>
<feature type="domain" description="ELMO" evidence="5">
    <location>
        <begin position="325"/>
        <end position="479"/>
    </location>
</feature>